<dbReference type="EMBL" id="CP040871">
    <property type="protein sequence ID" value="QDA57386.1"/>
    <property type="molecule type" value="Genomic_DNA"/>
</dbReference>
<gene>
    <name evidence="2" type="ORF">FHQ07_08710</name>
</gene>
<evidence type="ECO:0000313" key="2">
    <source>
        <dbReference type="EMBL" id="QDA57386.1"/>
    </source>
</evidence>
<dbReference type="AlphaFoldDB" id="A0A5B7ZSB6"/>
<dbReference type="OrthoDB" id="8902597at2"/>
<proteinExistence type="predicted"/>
<keyword evidence="1" id="KW-0732">Signal</keyword>
<reference evidence="2 3" key="1">
    <citation type="submission" date="2019-06" db="EMBL/GenBank/DDBJ databases">
        <title>Thermomonas aquatica sp. nov., isolated from an industrial wastewater treatment plant.</title>
        <authorList>
            <person name="Jeon J.H."/>
            <person name="Park D.-S."/>
        </authorList>
    </citation>
    <scope>NUCLEOTIDE SEQUENCE [LARGE SCALE GENOMIC DNA]</scope>
    <source>
        <strain evidence="2 3">SY21</strain>
    </source>
</reference>
<dbReference type="RefSeq" id="WP_139716437.1">
    <property type="nucleotide sequence ID" value="NZ_CP040871.1"/>
</dbReference>
<evidence type="ECO:0008006" key="4">
    <source>
        <dbReference type="Google" id="ProtNLM"/>
    </source>
</evidence>
<accession>A0A5B7ZSB6</accession>
<evidence type="ECO:0000313" key="3">
    <source>
        <dbReference type="Proteomes" id="UP000308149"/>
    </source>
</evidence>
<sequence>MPMRLLLAALLLAAAPSIAQQPAKPPPPCMDTQHRQFDFWVGEWDVAGPKGKQVGRSRIESRLNQCVIHEHWFGAGGSIGESFNLYNAQTGQWEQYWVDNGGNRLHLKGGLVDKAMVLEGVQDKPNAQTGLTQRERITWTPNADGSVRQLWETSTDDGKTWGVSFDGLYRKAATPVP</sequence>
<feature type="signal peptide" evidence="1">
    <location>
        <begin position="1"/>
        <end position="19"/>
    </location>
</feature>
<evidence type="ECO:0000256" key="1">
    <source>
        <dbReference type="SAM" id="SignalP"/>
    </source>
</evidence>
<keyword evidence="3" id="KW-1185">Reference proteome</keyword>
<feature type="chain" id="PRO_5022961985" description="DUF1579 domain-containing protein" evidence="1">
    <location>
        <begin position="20"/>
        <end position="177"/>
    </location>
</feature>
<name>A0A5B7ZSB6_9GAMM</name>
<dbReference type="KEGG" id="thes:FHQ07_08710"/>
<protein>
    <recommendedName>
        <fullName evidence="4">DUF1579 domain-containing protein</fullName>
    </recommendedName>
</protein>
<dbReference type="Proteomes" id="UP000308149">
    <property type="component" value="Chromosome"/>
</dbReference>
<organism evidence="2 3">
    <name type="scientific">Thermomonas aquatica</name>
    <dbReference type="NCBI Taxonomy" id="2202149"/>
    <lineage>
        <taxon>Bacteria</taxon>
        <taxon>Pseudomonadati</taxon>
        <taxon>Pseudomonadota</taxon>
        <taxon>Gammaproteobacteria</taxon>
        <taxon>Lysobacterales</taxon>
        <taxon>Lysobacteraceae</taxon>
        <taxon>Thermomonas</taxon>
    </lineage>
</organism>